<feature type="domain" description="Secretion system C-terminal sorting" evidence="16">
    <location>
        <begin position="568"/>
        <end position="631"/>
    </location>
</feature>
<evidence type="ECO:0000256" key="10">
    <source>
        <dbReference type="ARBA" id="ARBA00022801"/>
    </source>
</evidence>
<dbReference type="EMBL" id="JBELPZ010000005">
    <property type="protein sequence ID" value="MFL9844202.1"/>
    <property type="molecule type" value="Genomic_DNA"/>
</dbReference>
<evidence type="ECO:0000313" key="18">
    <source>
        <dbReference type="Proteomes" id="UP001629156"/>
    </source>
</evidence>
<comment type="cofactor">
    <cofactor evidence="2">
        <name>Zn(2+)</name>
        <dbReference type="ChEBI" id="CHEBI:29105"/>
    </cofactor>
</comment>
<evidence type="ECO:0000256" key="3">
    <source>
        <dbReference type="ARBA" id="ARBA00010136"/>
    </source>
</evidence>
<evidence type="ECO:0000256" key="2">
    <source>
        <dbReference type="ARBA" id="ARBA00001947"/>
    </source>
</evidence>
<dbReference type="RefSeq" id="WP_408084454.1">
    <property type="nucleotide sequence ID" value="NZ_JBELPZ010000005.1"/>
</dbReference>
<dbReference type="PANTHER" id="PTHR11533:SF174">
    <property type="entry name" value="PUROMYCIN-SENSITIVE AMINOPEPTIDASE-RELATED"/>
    <property type="match status" value="1"/>
</dbReference>
<organism evidence="17 18">
    <name type="scientific">Flavobacterium rhizosphaerae</name>
    <dbReference type="NCBI Taxonomy" id="3163298"/>
    <lineage>
        <taxon>Bacteria</taxon>
        <taxon>Pseudomonadati</taxon>
        <taxon>Bacteroidota</taxon>
        <taxon>Flavobacteriia</taxon>
        <taxon>Flavobacteriales</taxon>
        <taxon>Flavobacteriaceae</taxon>
        <taxon>Flavobacterium</taxon>
    </lineage>
</organism>
<comment type="catalytic activity">
    <reaction evidence="1">
        <text>Release of an N-terminal amino acid, Xaa-|-Yaa- from a peptide, amide or arylamide. Xaa is preferably Ala, but may be most amino acids including Pro (slow action). When a terminal hydrophobic residue is followed by a prolyl residue, the two may be released as an intact Xaa-Pro dipeptide.</text>
        <dbReference type="EC" id="3.4.11.2"/>
    </reaction>
</comment>
<evidence type="ECO:0000256" key="7">
    <source>
        <dbReference type="ARBA" id="ARBA00022670"/>
    </source>
</evidence>
<dbReference type="InterPro" id="IPR045357">
    <property type="entry name" value="Aminopeptidase_N-like_N"/>
</dbReference>
<keyword evidence="11" id="KW-0862">Zinc</keyword>
<evidence type="ECO:0000259" key="15">
    <source>
        <dbReference type="Pfam" id="PF17900"/>
    </source>
</evidence>
<evidence type="ECO:0000256" key="8">
    <source>
        <dbReference type="ARBA" id="ARBA00022723"/>
    </source>
</evidence>
<comment type="similarity">
    <text evidence="3">Belongs to the peptidase M1 family.</text>
</comment>
<keyword evidence="12" id="KW-0482">Metalloprotease</keyword>
<keyword evidence="7" id="KW-0645">Protease</keyword>
<sequence length="637" mass="71112">MKKILLLLILPVVSVFAQQTDFEQVVEAEQKAAFNLQNFTNNENTGNYDMTHVVLNFTVDPNVQFVSGTISTTYIAKENMQTITFELNDALSVSSVTQNGSFLSFTQNNNDELVITLPAVQQQGTEATVTVNYSGAPSFIQDSFVASQHAGTPILWTLSEPYGAKEWWPCKQDLNDKIDEGIDVYITAPSQYVSVSNGVEQSQTNNSNGTTTTHFTHNYPIPAYLIAIAVTNYNIYTQQAGTAPNTFPVVNYLYPENEADIIPLLDQTPAIMSFFEEVFEQYPFSNEKYGHAQWSAGGGMEHTTVSFMGSFGREIVAHELAHQWFGDKITCGSWKDIWLNEGFATYLSGLVVEDQDGDFEFRSWRAGKISNIVSQPDGSVYLTDNDTLDESRIFNTRLTYNKGAMVLHMLRYKIGDAAFFQGLKNYLADDALAYAYAKTPQLQQHLEETSGMDLQEFFNDWVYNQGYPTYNITVVNNGFGNVLVTINQTQSDPSVSFFEMPVSLRFASANGNIYETIVDNTFNGQQFTISLPFSDYSEVLVNYNFDIICAENTVTLGTDSTLLNGVTLYPNPALQAINLAVPQGMVIQHALFYNELGQKVLETNNETSWDISQWASGSYIARIKTGTGTKDIKFVKQ</sequence>
<dbReference type="CDD" id="cd09603">
    <property type="entry name" value="M1_APN_like"/>
    <property type="match status" value="1"/>
</dbReference>
<reference evidence="17 18" key="1">
    <citation type="submission" date="2024-06" db="EMBL/GenBank/DDBJ databases">
        <authorList>
            <person name="Kaempfer P."/>
            <person name="Viver T."/>
        </authorList>
    </citation>
    <scope>NUCLEOTIDE SEQUENCE [LARGE SCALE GENOMIC DNA]</scope>
    <source>
        <strain evidence="17 18">ST-119</strain>
    </source>
</reference>
<evidence type="ECO:0000256" key="13">
    <source>
        <dbReference type="SAM" id="SignalP"/>
    </source>
</evidence>
<gene>
    <name evidence="17" type="ORF">ABS766_07210</name>
</gene>
<dbReference type="InterPro" id="IPR001930">
    <property type="entry name" value="Peptidase_M1"/>
</dbReference>
<dbReference type="Pfam" id="PF18962">
    <property type="entry name" value="Por_Secre_tail"/>
    <property type="match status" value="1"/>
</dbReference>
<dbReference type="InterPro" id="IPR027268">
    <property type="entry name" value="Peptidase_M4/M1_CTD_sf"/>
</dbReference>
<dbReference type="Gene3D" id="2.60.40.1730">
    <property type="entry name" value="tricorn interacting facor f3 domain"/>
    <property type="match status" value="1"/>
</dbReference>
<feature type="domain" description="Peptidase M1 membrane alanine aminopeptidase" evidence="14">
    <location>
        <begin position="314"/>
        <end position="461"/>
    </location>
</feature>
<evidence type="ECO:0000256" key="11">
    <source>
        <dbReference type="ARBA" id="ARBA00022833"/>
    </source>
</evidence>
<keyword evidence="9 13" id="KW-0732">Signal</keyword>
<dbReference type="EC" id="3.4.11.2" evidence="4"/>
<dbReference type="Gene3D" id="1.10.390.10">
    <property type="entry name" value="Neutral Protease Domain 2"/>
    <property type="match status" value="1"/>
</dbReference>
<dbReference type="SUPFAM" id="SSF63737">
    <property type="entry name" value="Leukotriene A4 hydrolase N-terminal domain"/>
    <property type="match status" value="1"/>
</dbReference>
<evidence type="ECO:0000256" key="12">
    <source>
        <dbReference type="ARBA" id="ARBA00023049"/>
    </source>
</evidence>
<dbReference type="NCBIfam" id="TIGR04183">
    <property type="entry name" value="Por_Secre_tail"/>
    <property type="match status" value="1"/>
</dbReference>
<comment type="caution">
    <text evidence="17">The sequence shown here is derived from an EMBL/GenBank/DDBJ whole genome shotgun (WGS) entry which is preliminary data.</text>
</comment>
<feature type="chain" id="PRO_5046914242" description="Aminopeptidase N" evidence="13">
    <location>
        <begin position="18"/>
        <end position="637"/>
    </location>
</feature>
<feature type="signal peptide" evidence="13">
    <location>
        <begin position="1"/>
        <end position="17"/>
    </location>
</feature>
<name>A0ABW8YXJ4_9FLAO</name>
<evidence type="ECO:0000256" key="5">
    <source>
        <dbReference type="ARBA" id="ARBA00015611"/>
    </source>
</evidence>
<dbReference type="PANTHER" id="PTHR11533">
    <property type="entry name" value="PROTEASE M1 ZINC METALLOPROTEASE"/>
    <property type="match status" value="1"/>
</dbReference>
<dbReference type="Proteomes" id="UP001629156">
    <property type="component" value="Unassembled WGS sequence"/>
</dbReference>
<dbReference type="GO" id="GO:0004177">
    <property type="term" value="F:aminopeptidase activity"/>
    <property type="evidence" value="ECO:0007669"/>
    <property type="project" value="UniProtKB-KW"/>
</dbReference>
<dbReference type="Pfam" id="PF17900">
    <property type="entry name" value="Peptidase_M1_N"/>
    <property type="match status" value="1"/>
</dbReference>
<keyword evidence="6 17" id="KW-0031">Aminopeptidase</keyword>
<dbReference type="InterPro" id="IPR014782">
    <property type="entry name" value="Peptidase_M1_dom"/>
</dbReference>
<dbReference type="InterPro" id="IPR026444">
    <property type="entry name" value="Secre_tail"/>
</dbReference>
<keyword evidence="8" id="KW-0479">Metal-binding</keyword>
<dbReference type="Pfam" id="PF01433">
    <property type="entry name" value="Peptidase_M1"/>
    <property type="match status" value="1"/>
</dbReference>
<evidence type="ECO:0000256" key="1">
    <source>
        <dbReference type="ARBA" id="ARBA00000098"/>
    </source>
</evidence>
<feature type="domain" description="Aminopeptidase N-like N-terminal" evidence="15">
    <location>
        <begin position="49"/>
        <end position="225"/>
    </location>
</feature>
<keyword evidence="10" id="KW-0378">Hydrolase</keyword>
<dbReference type="PRINTS" id="PR00756">
    <property type="entry name" value="ALADIPTASE"/>
</dbReference>
<evidence type="ECO:0000313" key="17">
    <source>
        <dbReference type="EMBL" id="MFL9844202.1"/>
    </source>
</evidence>
<evidence type="ECO:0000256" key="9">
    <source>
        <dbReference type="ARBA" id="ARBA00022729"/>
    </source>
</evidence>
<dbReference type="SUPFAM" id="SSF55486">
    <property type="entry name" value="Metalloproteases ('zincins'), catalytic domain"/>
    <property type="match status" value="1"/>
</dbReference>
<keyword evidence="18" id="KW-1185">Reference proteome</keyword>
<protein>
    <recommendedName>
        <fullName evidence="5">Aminopeptidase N</fullName>
        <ecNumber evidence="4">3.4.11.2</ecNumber>
    </recommendedName>
</protein>
<proteinExistence type="inferred from homology"/>
<evidence type="ECO:0000256" key="4">
    <source>
        <dbReference type="ARBA" id="ARBA00012564"/>
    </source>
</evidence>
<evidence type="ECO:0000256" key="6">
    <source>
        <dbReference type="ARBA" id="ARBA00022438"/>
    </source>
</evidence>
<evidence type="ECO:0000259" key="14">
    <source>
        <dbReference type="Pfam" id="PF01433"/>
    </source>
</evidence>
<dbReference type="InterPro" id="IPR042097">
    <property type="entry name" value="Aminopeptidase_N-like_N_sf"/>
</dbReference>
<evidence type="ECO:0000259" key="16">
    <source>
        <dbReference type="Pfam" id="PF18962"/>
    </source>
</evidence>
<dbReference type="InterPro" id="IPR050344">
    <property type="entry name" value="Peptidase_M1_aminopeptidases"/>
</dbReference>
<accession>A0ABW8YXJ4</accession>